<protein>
    <submittedName>
        <fullName evidence="1">Uncharacterized protein</fullName>
    </submittedName>
</protein>
<dbReference type="AlphaFoldDB" id="A6F0S4"/>
<evidence type="ECO:0000313" key="1">
    <source>
        <dbReference type="EMBL" id="EDM47663.1"/>
    </source>
</evidence>
<proteinExistence type="predicted"/>
<evidence type="ECO:0000313" key="2">
    <source>
        <dbReference type="Proteomes" id="UP000005856"/>
    </source>
</evidence>
<dbReference type="RefSeq" id="WP_007153868.1">
    <property type="nucleotide sequence ID" value="NZ_ABCP01000014.1"/>
</dbReference>
<dbReference type="InterPro" id="IPR053773">
    <property type="entry name" value="Vpar_1526-like"/>
</dbReference>
<gene>
    <name evidence="1" type="ORF">MDG893_19849</name>
</gene>
<accession>A6F0S4</accession>
<reference evidence="1 2" key="1">
    <citation type="submission" date="2007-06" db="EMBL/GenBank/DDBJ databases">
        <authorList>
            <person name="Green D."/>
            <person name="Ferriera S."/>
            <person name="Johnson J."/>
            <person name="Kravitz S."/>
            <person name="Beeson K."/>
            <person name="Sutton G."/>
            <person name="Rogers Y.-H."/>
            <person name="Friedman R."/>
            <person name="Frazier M."/>
            <person name="Venter J.C."/>
        </authorList>
    </citation>
    <scope>NUCLEOTIDE SEQUENCE [LARGE SCALE GENOMIC DNA]</scope>
    <source>
        <strain evidence="1 2">DG893</strain>
    </source>
</reference>
<dbReference type="EMBL" id="ABCP01000014">
    <property type="protein sequence ID" value="EDM47663.1"/>
    <property type="molecule type" value="Genomic_DNA"/>
</dbReference>
<organism evidence="1 2">
    <name type="scientific">Marinobacter algicola DG893</name>
    <dbReference type="NCBI Taxonomy" id="443152"/>
    <lineage>
        <taxon>Bacteria</taxon>
        <taxon>Pseudomonadati</taxon>
        <taxon>Pseudomonadota</taxon>
        <taxon>Gammaproteobacteria</taxon>
        <taxon>Pseudomonadales</taxon>
        <taxon>Marinobacteraceae</taxon>
        <taxon>Marinobacter</taxon>
    </lineage>
</organism>
<keyword evidence="2" id="KW-1185">Reference proteome</keyword>
<dbReference type="Proteomes" id="UP000005856">
    <property type="component" value="Unassembled WGS sequence"/>
</dbReference>
<dbReference type="NCBIfam" id="NF045477">
    <property type="entry name" value="LPO_1073_dom"/>
    <property type="match status" value="1"/>
</dbReference>
<dbReference type="STRING" id="443152.MDG893_19849"/>
<comment type="caution">
    <text evidence="1">The sequence shown here is derived from an EMBL/GenBank/DDBJ whole genome shotgun (WGS) entry which is preliminary data.</text>
</comment>
<name>A6F0S4_9GAMM</name>
<sequence>MVAILPPTLVSGIIEPLQLEVVRPGLTLSEPNQEYLASVGALEINRVASANQYVSSMQQNYPFFPKNTANLSEEAPALGGLIEAFENTGAAMVFLTSVGKVIGMLALEKALGKVDLTVWIH</sequence>